<protein>
    <recommendedName>
        <fullName evidence="4">DUF2911 domain-containing protein</fullName>
    </recommendedName>
</protein>
<keyword evidence="1" id="KW-0732">Signal</keyword>
<organism evidence="2 3">
    <name type="scientific">Mesoterricola sediminis</name>
    <dbReference type="NCBI Taxonomy" id="2927980"/>
    <lineage>
        <taxon>Bacteria</taxon>
        <taxon>Pseudomonadati</taxon>
        <taxon>Acidobacteriota</taxon>
        <taxon>Holophagae</taxon>
        <taxon>Holophagales</taxon>
        <taxon>Holophagaceae</taxon>
        <taxon>Mesoterricola</taxon>
    </lineage>
</organism>
<dbReference type="EMBL" id="AP027081">
    <property type="protein sequence ID" value="BDU77646.1"/>
    <property type="molecule type" value="Genomic_DNA"/>
</dbReference>
<evidence type="ECO:0000313" key="2">
    <source>
        <dbReference type="EMBL" id="BDU77646.1"/>
    </source>
</evidence>
<accession>A0AA48KCZ4</accession>
<sequence length="284" mass="31074">MRALPFFVALPAALALQAQPTVVKPYQPSPAASVSQDLGASTVKIDYSSPAVKGRKIWGGLVPYDHIWRAGANNATVFTFSDPVKIGGKELAAGSYAFFAVPGEKAWKLIFNRNPKQWGDYTHKDEEDVVSFEVKPMPMPHLQERLTYALAVKSDTALVATLAWEKVAVAFEIGLDAPGLYWAYLNRTLAGAKPDEYVPFLRGARYCLDSGTHLDQGLAWADQSIKAKETYGNLETKARLLHRTGRAAEALPLLKKALDLAVAAQVPQDYTDGLKKTLADWQGK</sequence>
<feature type="chain" id="PRO_5041228711" description="DUF2911 domain-containing protein" evidence="1">
    <location>
        <begin position="19"/>
        <end position="284"/>
    </location>
</feature>
<proteinExistence type="predicted"/>
<dbReference type="Proteomes" id="UP001228113">
    <property type="component" value="Chromosome"/>
</dbReference>
<gene>
    <name evidence="2" type="ORF">METESE_26040</name>
</gene>
<evidence type="ECO:0000256" key="1">
    <source>
        <dbReference type="SAM" id="SignalP"/>
    </source>
</evidence>
<reference evidence="2" key="1">
    <citation type="journal article" date="2023" name="Int. J. Syst. Evol. Microbiol.">
        <title>Mesoterricola silvestris gen. nov., sp. nov., Mesoterricola sediminis sp. nov., Geothrix oryzae sp. nov., Geothrix edaphica sp. nov., Geothrix rubra sp. nov., and Geothrix limicola sp. nov., six novel members of Acidobacteriota isolated from soils.</title>
        <authorList>
            <person name="Itoh H."/>
            <person name="Sugisawa Y."/>
            <person name="Mise K."/>
            <person name="Xu Z."/>
            <person name="Kuniyasu M."/>
            <person name="Ushijima N."/>
            <person name="Kawano K."/>
            <person name="Kobayashi E."/>
            <person name="Shiratori Y."/>
            <person name="Masuda Y."/>
            <person name="Senoo K."/>
        </authorList>
    </citation>
    <scope>NUCLEOTIDE SEQUENCE</scope>
    <source>
        <strain evidence="2">W786</strain>
    </source>
</reference>
<dbReference type="AlphaFoldDB" id="A0AA48KCZ4"/>
<feature type="signal peptide" evidence="1">
    <location>
        <begin position="1"/>
        <end position="18"/>
    </location>
</feature>
<evidence type="ECO:0008006" key="4">
    <source>
        <dbReference type="Google" id="ProtNLM"/>
    </source>
</evidence>
<keyword evidence="3" id="KW-1185">Reference proteome</keyword>
<name>A0AA48KCZ4_9BACT</name>
<dbReference type="InterPro" id="IPR021314">
    <property type="entry name" value="DUF2911"/>
</dbReference>
<dbReference type="KEGG" id="msea:METESE_26040"/>
<evidence type="ECO:0000313" key="3">
    <source>
        <dbReference type="Proteomes" id="UP001228113"/>
    </source>
</evidence>
<dbReference type="RefSeq" id="WP_243332746.1">
    <property type="nucleotide sequence ID" value="NZ_AP027081.1"/>
</dbReference>
<dbReference type="Pfam" id="PF11138">
    <property type="entry name" value="DUF2911"/>
    <property type="match status" value="1"/>
</dbReference>